<evidence type="ECO:0000313" key="2">
    <source>
        <dbReference type="Proteomes" id="UP000316313"/>
    </source>
</evidence>
<reference evidence="1 2" key="1">
    <citation type="submission" date="2019-03" db="EMBL/GenBank/DDBJ databases">
        <title>The complete genome sequence of Swingsia samuiensis NBRC107927(T).</title>
        <authorList>
            <person name="Chua K.-O."/>
            <person name="Chan K.-G."/>
            <person name="See-Too W.-S."/>
        </authorList>
    </citation>
    <scope>NUCLEOTIDE SEQUENCE [LARGE SCALE GENOMIC DNA]</scope>
    <source>
        <strain evidence="1 2">AH83</strain>
    </source>
</reference>
<accession>A0A4Y6UIB9</accession>
<proteinExistence type="predicted"/>
<organism evidence="1 2">
    <name type="scientific">Swingsia samuiensis</name>
    <dbReference type="NCBI Taxonomy" id="1293412"/>
    <lineage>
        <taxon>Bacteria</taxon>
        <taxon>Pseudomonadati</taxon>
        <taxon>Pseudomonadota</taxon>
        <taxon>Alphaproteobacteria</taxon>
        <taxon>Acetobacterales</taxon>
        <taxon>Acetobacteraceae</taxon>
        <taxon>Swingsia</taxon>
    </lineage>
</organism>
<dbReference type="EMBL" id="CP038141">
    <property type="protein sequence ID" value="QDH16794.1"/>
    <property type="molecule type" value="Genomic_DNA"/>
</dbReference>
<gene>
    <name evidence="1" type="ORF">E3D00_03830</name>
</gene>
<evidence type="ECO:0000313" key="1">
    <source>
        <dbReference type="EMBL" id="QDH16794.1"/>
    </source>
</evidence>
<dbReference type="Proteomes" id="UP000316313">
    <property type="component" value="Chromosome"/>
</dbReference>
<sequence length="132" mass="15553">MDNNKISVGDIVFSRWQNAIVLHVDDYGEALVCPIVYAVEAEHRADYQFEWYDLVYSGLARLDIKCRAIPLRRRIKDLEYVGHIDLKIVKTIKAIALREHQVREQEMLNTRKGKKRFPCHIVKKTKEFVFHA</sequence>
<dbReference type="OrthoDB" id="7277980at2"/>
<dbReference type="RefSeq" id="WP_141460100.1">
    <property type="nucleotide sequence ID" value="NZ_CP038141.1"/>
</dbReference>
<dbReference type="AlphaFoldDB" id="A0A4Y6UIB9"/>
<name>A0A4Y6UIB9_9PROT</name>
<evidence type="ECO:0008006" key="3">
    <source>
        <dbReference type="Google" id="ProtNLM"/>
    </source>
</evidence>
<keyword evidence="2" id="KW-1185">Reference proteome</keyword>
<protein>
    <recommendedName>
        <fullName evidence="3">Type II toxin-antitoxin system PemK/MazF family toxin</fullName>
    </recommendedName>
</protein>
<dbReference type="KEGG" id="ssam:E3D00_03830"/>